<name>A0A3P7L5Q7_DIBLA</name>
<dbReference type="EMBL" id="UYRU01046022">
    <property type="protein sequence ID" value="VDN08910.1"/>
    <property type="molecule type" value="Genomic_DNA"/>
</dbReference>
<dbReference type="AlphaFoldDB" id="A0A3P7L5Q7"/>
<keyword evidence="2" id="KW-1185">Reference proteome</keyword>
<gene>
    <name evidence="1" type="ORF">DILT_LOCUS4741</name>
</gene>
<organism evidence="1 2">
    <name type="scientific">Dibothriocephalus latus</name>
    <name type="common">Fish tapeworm</name>
    <name type="synonym">Diphyllobothrium latum</name>
    <dbReference type="NCBI Taxonomy" id="60516"/>
    <lineage>
        <taxon>Eukaryota</taxon>
        <taxon>Metazoa</taxon>
        <taxon>Spiralia</taxon>
        <taxon>Lophotrochozoa</taxon>
        <taxon>Platyhelminthes</taxon>
        <taxon>Cestoda</taxon>
        <taxon>Eucestoda</taxon>
        <taxon>Diphyllobothriidea</taxon>
        <taxon>Diphyllobothriidae</taxon>
        <taxon>Dibothriocephalus</taxon>
    </lineage>
</organism>
<evidence type="ECO:0000313" key="1">
    <source>
        <dbReference type="EMBL" id="VDN08910.1"/>
    </source>
</evidence>
<evidence type="ECO:0000313" key="2">
    <source>
        <dbReference type="Proteomes" id="UP000281553"/>
    </source>
</evidence>
<accession>A0A3P7L5Q7</accession>
<protein>
    <submittedName>
        <fullName evidence="1">Uncharacterized protein</fullName>
    </submittedName>
</protein>
<sequence>MSKRDEKKILTLFSEIKKTKSHISVDVPVWTKDELLLKLQELYSSIILLDPVLAVGQKFEVELWNSVFRQPIQLYQEIRASGFYNSLIHKLLCKLPNVSWPKLFIYELYQNKTRISVTNHKSHLGAGRLDIDEVTLQMQLLRSSIRASRSSRRLADLEKLSEPNGTPAPSVAPTILSRGTQLPDADVLIDLNPQESEFAKLTTFETNTTTSEVSPSKPISNISLSDAVVYLIQHSLIHLGDVAR</sequence>
<dbReference type="OrthoDB" id="69928at2759"/>
<dbReference type="Gene3D" id="1.25.40.10">
    <property type="entry name" value="Tetratricopeptide repeat domain"/>
    <property type="match status" value="1"/>
</dbReference>
<dbReference type="InterPro" id="IPR011990">
    <property type="entry name" value="TPR-like_helical_dom_sf"/>
</dbReference>
<reference evidence="1 2" key="1">
    <citation type="submission" date="2018-11" db="EMBL/GenBank/DDBJ databases">
        <authorList>
            <consortium name="Pathogen Informatics"/>
        </authorList>
    </citation>
    <scope>NUCLEOTIDE SEQUENCE [LARGE SCALE GENOMIC DNA]</scope>
</reference>
<proteinExistence type="predicted"/>
<dbReference type="Proteomes" id="UP000281553">
    <property type="component" value="Unassembled WGS sequence"/>
</dbReference>